<dbReference type="AlphaFoldDB" id="A0AAD7GQQ4"/>
<name>A0AAD7GQQ4_MYCRO</name>
<dbReference type="EMBL" id="JARKIE010000016">
    <property type="protein sequence ID" value="KAJ7701941.1"/>
    <property type="molecule type" value="Genomic_DNA"/>
</dbReference>
<evidence type="ECO:0000313" key="2">
    <source>
        <dbReference type="EMBL" id="KAJ7701941.1"/>
    </source>
</evidence>
<accession>A0AAD7GQQ4</accession>
<keyword evidence="3" id="KW-1185">Reference proteome</keyword>
<evidence type="ECO:0000256" key="1">
    <source>
        <dbReference type="SAM" id="MobiDB-lite"/>
    </source>
</evidence>
<feature type="compositionally biased region" description="Pro residues" evidence="1">
    <location>
        <begin position="135"/>
        <end position="156"/>
    </location>
</feature>
<feature type="region of interest" description="Disordered" evidence="1">
    <location>
        <begin position="172"/>
        <end position="233"/>
    </location>
</feature>
<proteinExistence type="predicted"/>
<sequence>MRPTTRGLLNIASAAIVVRAIRRDCGSYAASECRTAAERPIFEKSQLPHARAWLSQHSKSQPLELFPPFWGSTGLELSWPKFKLEAPPCIFFPSIYAGNSPSIYTTVARTRTPGPGSLADASPAAPVRKSGPLISRPPAPRPPSALPTAPAIPLPPRSSAFRKHTFRAQNPNILISVQRPPLLSSPSPPKPTYPPNANAPDRPTDTRPSSGPYRSPEAPAGRAHAIRNTAHRA</sequence>
<evidence type="ECO:0000313" key="3">
    <source>
        <dbReference type="Proteomes" id="UP001221757"/>
    </source>
</evidence>
<organism evidence="2 3">
    <name type="scientific">Mycena rosella</name>
    <name type="common">Pink bonnet</name>
    <name type="synonym">Agaricus rosellus</name>
    <dbReference type="NCBI Taxonomy" id="1033263"/>
    <lineage>
        <taxon>Eukaryota</taxon>
        <taxon>Fungi</taxon>
        <taxon>Dikarya</taxon>
        <taxon>Basidiomycota</taxon>
        <taxon>Agaricomycotina</taxon>
        <taxon>Agaricomycetes</taxon>
        <taxon>Agaricomycetidae</taxon>
        <taxon>Agaricales</taxon>
        <taxon>Marasmiineae</taxon>
        <taxon>Mycenaceae</taxon>
        <taxon>Mycena</taxon>
    </lineage>
</organism>
<feature type="region of interest" description="Disordered" evidence="1">
    <location>
        <begin position="111"/>
        <end position="158"/>
    </location>
</feature>
<reference evidence="2" key="1">
    <citation type="submission" date="2023-03" db="EMBL/GenBank/DDBJ databases">
        <title>Massive genome expansion in bonnet fungi (Mycena s.s.) driven by repeated elements and novel gene families across ecological guilds.</title>
        <authorList>
            <consortium name="Lawrence Berkeley National Laboratory"/>
            <person name="Harder C.B."/>
            <person name="Miyauchi S."/>
            <person name="Viragh M."/>
            <person name="Kuo A."/>
            <person name="Thoen E."/>
            <person name="Andreopoulos B."/>
            <person name="Lu D."/>
            <person name="Skrede I."/>
            <person name="Drula E."/>
            <person name="Henrissat B."/>
            <person name="Morin E."/>
            <person name="Kohler A."/>
            <person name="Barry K."/>
            <person name="LaButti K."/>
            <person name="Morin E."/>
            <person name="Salamov A."/>
            <person name="Lipzen A."/>
            <person name="Mereny Z."/>
            <person name="Hegedus B."/>
            <person name="Baldrian P."/>
            <person name="Stursova M."/>
            <person name="Weitz H."/>
            <person name="Taylor A."/>
            <person name="Grigoriev I.V."/>
            <person name="Nagy L.G."/>
            <person name="Martin F."/>
            <person name="Kauserud H."/>
        </authorList>
    </citation>
    <scope>NUCLEOTIDE SEQUENCE</scope>
    <source>
        <strain evidence="2">CBHHK067</strain>
    </source>
</reference>
<protein>
    <submittedName>
        <fullName evidence="2">Uncharacterized protein</fullName>
    </submittedName>
</protein>
<dbReference type="Proteomes" id="UP001221757">
    <property type="component" value="Unassembled WGS sequence"/>
</dbReference>
<gene>
    <name evidence="2" type="ORF">B0H17DRAFT_168322</name>
</gene>
<comment type="caution">
    <text evidence="2">The sequence shown here is derived from an EMBL/GenBank/DDBJ whole genome shotgun (WGS) entry which is preliminary data.</text>
</comment>